<dbReference type="PANTHER" id="PTHR30151">
    <property type="entry name" value="ALKANE SULFONATE ABC TRANSPORTER-RELATED, MEMBRANE SUBUNIT"/>
    <property type="match status" value="1"/>
</dbReference>
<protein>
    <submittedName>
        <fullName evidence="9">ABC transporter permease</fullName>
    </submittedName>
</protein>
<dbReference type="AlphaFoldDB" id="A0A1E7ZGJ2"/>
<dbReference type="Pfam" id="PF00528">
    <property type="entry name" value="BPD_transp_1"/>
    <property type="match status" value="1"/>
</dbReference>
<evidence type="ECO:0000313" key="10">
    <source>
        <dbReference type="Proteomes" id="UP000175691"/>
    </source>
</evidence>
<evidence type="ECO:0000313" key="9">
    <source>
        <dbReference type="EMBL" id="OFC72574.1"/>
    </source>
</evidence>
<feature type="transmembrane region" description="Helical" evidence="7">
    <location>
        <begin position="201"/>
        <end position="224"/>
    </location>
</feature>
<evidence type="ECO:0000256" key="3">
    <source>
        <dbReference type="ARBA" id="ARBA00022475"/>
    </source>
</evidence>
<keyword evidence="4 7" id="KW-0812">Transmembrane</keyword>
<comment type="subcellular location">
    <subcellularLocation>
        <location evidence="1 7">Cell membrane</location>
        <topology evidence="1 7">Multi-pass membrane protein</topology>
    </subcellularLocation>
</comment>
<feature type="domain" description="ABC transmembrane type-1" evidence="8">
    <location>
        <begin position="48"/>
        <end position="228"/>
    </location>
</feature>
<evidence type="ECO:0000256" key="4">
    <source>
        <dbReference type="ARBA" id="ARBA00022692"/>
    </source>
</evidence>
<dbReference type="SUPFAM" id="SSF161098">
    <property type="entry name" value="MetI-like"/>
    <property type="match status" value="1"/>
</dbReference>
<evidence type="ECO:0000256" key="2">
    <source>
        <dbReference type="ARBA" id="ARBA00022448"/>
    </source>
</evidence>
<accession>A0A1E7ZGJ2</accession>
<keyword evidence="10" id="KW-1185">Reference proteome</keyword>
<gene>
    <name evidence="9" type="ORF">BFC18_02625</name>
</gene>
<dbReference type="InterPro" id="IPR000515">
    <property type="entry name" value="MetI-like"/>
</dbReference>
<sequence>MKRLASVCLLLAFWQVCVVAFNPALLPAPTDVFSRLGSELQGPLLYHLGQTLLRVGIAFSIAMVIGIAIGLVMGHSKRVDDWADSILTLMLNVPALVTIILCFIWFGLNDIAAILAVVLNKAPNVAVTLREGARAVDSKLMEVAKVYQLSPLRTFSKVYLPQLYPYVIAAARGGLALVWKIVLVVELIGCSNGVGFQLSTYFQLFDITAILAYTLAFVSIVYGIEALVLRPLEKRVSGWRQR</sequence>
<keyword evidence="5 7" id="KW-1133">Transmembrane helix</keyword>
<keyword evidence="2 7" id="KW-0813">Transport</keyword>
<organism evidence="9 10">
    <name type="scientific">Alteromonas confluentis</name>
    <dbReference type="NCBI Taxonomy" id="1656094"/>
    <lineage>
        <taxon>Bacteria</taxon>
        <taxon>Pseudomonadati</taxon>
        <taxon>Pseudomonadota</taxon>
        <taxon>Gammaproteobacteria</taxon>
        <taxon>Alteromonadales</taxon>
        <taxon>Alteromonadaceae</taxon>
        <taxon>Alteromonas/Salinimonas group</taxon>
        <taxon>Alteromonas</taxon>
    </lineage>
</organism>
<comment type="caution">
    <text evidence="9">The sequence shown here is derived from an EMBL/GenBank/DDBJ whole genome shotgun (WGS) entry which is preliminary data.</text>
</comment>
<dbReference type="PROSITE" id="PS50928">
    <property type="entry name" value="ABC_TM1"/>
    <property type="match status" value="1"/>
</dbReference>
<reference evidence="9 10" key="1">
    <citation type="submission" date="2016-08" db="EMBL/GenBank/DDBJ databases">
        <authorList>
            <person name="Seilhamer J.J."/>
        </authorList>
    </citation>
    <scope>NUCLEOTIDE SEQUENCE [LARGE SCALE GENOMIC DNA]</scope>
    <source>
        <strain evidence="9 10">KCTC 42603</strain>
    </source>
</reference>
<evidence type="ECO:0000256" key="7">
    <source>
        <dbReference type="RuleBase" id="RU363032"/>
    </source>
</evidence>
<keyword evidence="3" id="KW-1003">Cell membrane</keyword>
<dbReference type="EMBL" id="MDHN01000004">
    <property type="protein sequence ID" value="OFC72574.1"/>
    <property type="molecule type" value="Genomic_DNA"/>
</dbReference>
<comment type="similarity">
    <text evidence="7">Belongs to the binding-protein-dependent transport system permease family.</text>
</comment>
<evidence type="ECO:0000256" key="1">
    <source>
        <dbReference type="ARBA" id="ARBA00004651"/>
    </source>
</evidence>
<feature type="transmembrane region" description="Helical" evidence="7">
    <location>
        <begin position="86"/>
        <end position="108"/>
    </location>
</feature>
<dbReference type="Proteomes" id="UP000175691">
    <property type="component" value="Unassembled WGS sequence"/>
</dbReference>
<evidence type="ECO:0000259" key="8">
    <source>
        <dbReference type="PROSITE" id="PS50928"/>
    </source>
</evidence>
<keyword evidence="6 7" id="KW-0472">Membrane</keyword>
<dbReference type="PANTHER" id="PTHR30151:SF38">
    <property type="entry name" value="ALIPHATIC SULFONATES TRANSPORT PERMEASE PROTEIN SSUC-RELATED"/>
    <property type="match status" value="1"/>
</dbReference>
<dbReference type="STRING" id="1656094.BFC18_02625"/>
<name>A0A1E7ZGJ2_9ALTE</name>
<feature type="transmembrane region" description="Helical" evidence="7">
    <location>
        <begin position="51"/>
        <end position="74"/>
    </location>
</feature>
<dbReference type="GO" id="GO:0005886">
    <property type="term" value="C:plasma membrane"/>
    <property type="evidence" value="ECO:0007669"/>
    <property type="project" value="UniProtKB-SubCell"/>
</dbReference>
<dbReference type="CDD" id="cd06261">
    <property type="entry name" value="TM_PBP2"/>
    <property type="match status" value="1"/>
</dbReference>
<dbReference type="Gene3D" id="1.10.3720.10">
    <property type="entry name" value="MetI-like"/>
    <property type="match status" value="1"/>
</dbReference>
<evidence type="ECO:0000256" key="6">
    <source>
        <dbReference type="ARBA" id="ARBA00023136"/>
    </source>
</evidence>
<proteinExistence type="inferred from homology"/>
<evidence type="ECO:0000256" key="5">
    <source>
        <dbReference type="ARBA" id="ARBA00022989"/>
    </source>
</evidence>
<dbReference type="InterPro" id="IPR035906">
    <property type="entry name" value="MetI-like_sf"/>
</dbReference>
<dbReference type="GO" id="GO:0055085">
    <property type="term" value="P:transmembrane transport"/>
    <property type="evidence" value="ECO:0007669"/>
    <property type="project" value="InterPro"/>
</dbReference>